<evidence type="ECO:0000313" key="2">
    <source>
        <dbReference type="Proteomes" id="UP001175211"/>
    </source>
</evidence>
<dbReference type="Proteomes" id="UP001175211">
    <property type="component" value="Unassembled WGS sequence"/>
</dbReference>
<organism evidence="1 2">
    <name type="scientific">Armillaria tabescens</name>
    <name type="common">Ringless honey mushroom</name>
    <name type="synonym">Agaricus tabescens</name>
    <dbReference type="NCBI Taxonomy" id="1929756"/>
    <lineage>
        <taxon>Eukaryota</taxon>
        <taxon>Fungi</taxon>
        <taxon>Dikarya</taxon>
        <taxon>Basidiomycota</taxon>
        <taxon>Agaricomycotina</taxon>
        <taxon>Agaricomycetes</taxon>
        <taxon>Agaricomycetidae</taxon>
        <taxon>Agaricales</taxon>
        <taxon>Marasmiineae</taxon>
        <taxon>Physalacriaceae</taxon>
        <taxon>Desarmillaria</taxon>
    </lineage>
</organism>
<dbReference type="Gene3D" id="1.10.150.240">
    <property type="entry name" value="Putative phosphatase, domain 2"/>
    <property type="match status" value="1"/>
</dbReference>
<evidence type="ECO:0000313" key="1">
    <source>
        <dbReference type="EMBL" id="KAK0455574.1"/>
    </source>
</evidence>
<dbReference type="GeneID" id="85364382"/>
<keyword evidence="2" id="KW-1185">Reference proteome</keyword>
<comment type="caution">
    <text evidence="1">The sequence shown here is derived from an EMBL/GenBank/DDBJ whole genome shotgun (WGS) entry which is preliminary data.</text>
</comment>
<dbReference type="InterPro" id="IPR023198">
    <property type="entry name" value="PGP-like_dom2"/>
</dbReference>
<dbReference type="SUPFAM" id="SSF56784">
    <property type="entry name" value="HAD-like"/>
    <property type="match status" value="1"/>
</dbReference>
<accession>A0AA39K981</accession>
<dbReference type="RefSeq" id="XP_060329084.1">
    <property type="nucleotide sequence ID" value="XM_060480834.1"/>
</dbReference>
<dbReference type="EMBL" id="JAUEPS010000025">
    <property type="protein sequence ID" value="KAK0455574.1"/>
    <property type="molecule type" value="Genomic_DNA"/>
</dbReference>
<name>A0AA39K981_ARMTA</name>
<dbReference type="SFLD" id="SFLDG01129">
    <property type="entry name" value="C1.5:_HAD__Beta-PGM__Phosphata"/>
    <property type="match status" value="1"/>
</dbReference>
<dbReference type="PANTHER" id="PTHR18901:SF38">
    <property type="entry name" value="PSEUDOURIDINE-5'-PHOSPHATASE"/>
    <property type="match status" value="1"/>
</dbReference>
<proteinExistence type="predicted"/>
<dbReference type="SFLD" id="SFLDS00003">
    <property type="entry name" value="Haloacid_Dehalogenase"/>
    <property type="match status" value="1"/>
</dbReference>
<sequence length="251" mass="27762">MVATIVEYVIFDMDGLLIDTERIHMEVTNQILAQHGKEMTWNIKAGCMGKPERALAEHLLSFFPSISLSVDSYIEQKNILIDKLLPSVPLLPGVRKLVEHLRKHRIPIAVGTSSGRLRYEKKTSHLGDVFECFEGNIVCVDDEKWGGNSMKGKPAPDIFLVAARELLGRDVGEPGLASVDQISERQKGLVFEDGFAGVQAGKRAGMNVVWVPDSNLLGVEYTGDEKADVTLGSIEDFIPEKWGLPPYDKES</sequence>
<dbReference type="Pfam" id="PF00702">
    <property type="entry name" value="Hydrolase"/>
    <property type="match status" value="1"/>
</dbReference>
<dbReference type="Gene3D" id="3.40.50.1000">
    <property type="entry name" value="HAD superfamily/HAD-like"/>
    <property type="match status" value="1"/>
</dbReference>
<dbReference type="InterPro" id="IPR036412">
    <property type="entry name" value="HAD-like_sf"/>
</dbReference>
<reference evidence="1" key="1">
    <citation type="submission" date="2023-06" db="EMBL/GenBank/DDBJ databases">
        <authorList>
            <consortium name="Lawrence Berkeley National Laboratory"/>
            <person name="Ahrendt S."/>
            <person name="Sahu N."/>
            <person name="Indic B."/>
            <person name="Wong-Bajracharya J."/>
            <person name="Merenyi Z."/>
            <person name="Ke H.-M."/>
            <person name="Monk M."/>
            <person name="Kocsube S."/>
            <person name="Drula E."/>
            <person name="Lipzen A."/>
            <person name="Balint B."/>
            <person name="Henrissat B."/>
            <person name="Andreopoulos B."/>
            <person name="Martin F.M."/>
            <person name="Harder C.B."/>
            <person name="Rigling D."/>
            <person name="Ford K.L."/>
            <person name="Foster G.D."/>
            <person name="Pangilinan J."/>
            <person name="Papanicolaou A."/>
            <person name="Barry K."/>
            <person name="LaButti K."/>
            <person name="Viragh M."/>
            <person name="Koriabine M."/>
            <person name="Yan M."/>
            <person name="Riley R."/>
            <person name="Champramary S."/>
            <person name="Plett K.L."/>
            <person name="Tsai I.J."/>
            <person name="Slot J."/>
            <person name="Sipos G."/>
            <person name="Plett J."/>
            <person name="Nagy L.G."/>
            <person name="Grigoriev I.V."/>
        </authorList>
    </citation>
    <scope>NUCLEOTIDE SEQUENCE</scope>
    <source>
        <strain evidence="1">CCBAS 213</strain>
    </source>
</reference>
<dbReference type="PANTHER" id="PTHR18901">
    <property type="entry name" value="2-DEOXYGLUCOSE-6-PHOSPHATE PHOSPHATASE 2"/>
    <property type="match status" value="1"/>
</dbReference>
<dbReference type="InterPro" id="IPR023214">
    <property type="entry name" value="HAD_sf"/>
</dbReference>
<protein>
    <submittedName>
        <fullName evidence="1">HAD-like domain-containing protein</fullName>
    </submittedName>
</protein>
<gene>
    <name evidence="1" type="ORF">EV420DRAFT_1765601</name>
</gene>
<dbReference type="AlphaFoldDB" id="A0AA39K981"/>
<dbReference type="GO" id="GO:0016791">
    <property type="term" value="F:phosphatase activity"/>
    <property type="evidence" value="ECO:0007669"/>
    <property type="project" value="TreeGrafter"/>
</dbReference>